<protein>
    <submittedName>
        <fullName evidence="1">Uncharacterized protein</fullName>
    </submittedName>
</protein>
<sequence length="86" mass="9459">MLLLLPLPLLLLLLLLWFLLATAVAVAGMYIALAAARLALMTTWIISTMRGDEMAKAGHDDYADADMVVMIELEKKHDLVYETANG</sequence>
<organism evidence="1 2">
    <name type="scientific">Symbiodinium necroappetens</name>
    <dbReference type="NCBI Taxonomy" id="1628268"/>
    <lineage>
        <taxon>Eukaryota</taxon>
        <taxon>Sar</taxon>
        <taxon>Alveolata</taxon>
        <taxon>Dinophyceae</taxon>
        <taxon>Suessiales</taxon>
        <taxon>Symbiodiniaceae</taxon>
        <taxon>Symbiodinium</taxon>
    </lineage>
</organism>
<dbReference type="OrthoDB" id="10487979at2759"/>
<dbReference type="EMBL" id="CAJNJA010010116">
    <property type="protein sequence ID" value="CAE7253858.1"/>
    <property type="molecule type" value="Genomic_DNA"/>
</dbReference>
<accession>A0A812M8D9</accession>
<dbReference type="Proteomes" id="UP000601435">
    <property type="component" value="Unassembled WGS sequence"/>
</dbReference>
<comment type="caution">
    <text evidence="1">The sequence shown here is derived from an EMBL/GenBank/DDBJ whole genome shotgun (WGS) entry which is preliminary data.</text>
</comment>
<evidence type="ECO:0000313" key="2">
    <source>
        <dbReference type="Proteomes" id="UP000601435"/>
    </source>
</evidence>
<proteinExistence type="predicted"/>
<reference evidence="1" key="1">
    <citation type="submission" date="2021-02" db="EMBL/GenBank/DDBJ databases">
        <authorList>
            <person name="Dougan E. K."/>
            <person name="Rhodes N."/>
            <person name="Thang M."/>
            <person name="Chan C."/>
        </authorList>
    </citation>
    <scope>NUCLEOTIDE SEQUENCE</scope>
</reference>
<name>A0A812M8D9_9DINO</name>
<dbReference type="AlphaFoldDB" id="A0A812M8D9"/>
<gene>
    <name evidence="1" type="ORF">SNEC2469_LOCUS5414</name>
</gene>
<keyword evidence="2" id="KW-1185">Reference proteome</keyword>
<evidence type="ECO:0000313" key="1">
    <source>
        <dbReference type="EMBL" id="CAE7253858.1"/>
    </source>
</evidence>